<accession>A0AA36JES1</accession>
<protein>
    <submittedName>
        <fullName evidence="1">Uncharacterized protein</fullName>
    </submittedName>
</protein>
<evidence type="ECO:0000313" key="2">
    <source>
        <dbReference type="Proteomes" id="UP001178507"/>
    </source>
</evidence>
<dbReference type="Proteomes" id="UP001178507">
    <property type="component" value="Unassembled WGS sequence"/>
</dbReference>
<organism evidence="1 2">
    <name type="scientific">Effrenium voratum</name>
    <dbReference type="NCBI Taxonomy" id="2562239"/>
    <lineage>
        <taxon>Eukaryota</taxon>
        <taxon>Sar</taxon>
        <taxon>Alveolata</taxon>
        <taxon>Dinophyceae</taxon>
        <taxon>Suessiales</taxon>
        <taxon>Symbiodiniaceae</taxon>
        <taxon>Effrenium</taxon>
    </lineage>
</organism>
<name>A0AA36JES1_9DINO</name>
<dbReference type="AlphaFoldDB" id="A0AA36JES1"/>
<proteinExistence type="predicted"/>
<sequence length="57" mass="5958">MPAIAEPDAAEVGPDNLVNLGPLRRKPGLHISEADIVLQEIQLASATQALPHGCCTD</sequence>
<comment type="caution">
    <text evidence="1">The sequence shown here is derived from an EMBL/GenBank/DDBJ whole genome shotgun (WGS) entry which is preliminary data.</text>
</comment>
<keyword evidence="2" id="KW-1185">Reference proteome</keyword>
<gene>
    <name evidence="1" type="ORF">EVOR1521_LOCUS26329</name>
</gene>
<reference evidence="1" key="1">
    <citation type="submission" date="2023-08" db="EMBL/GenBank/DDBJ databases">
        <authorList>
            <person name="Chen Y."/>
            <person name="Shah S."/>
            <person name="Dougan E. K."/>
            <person name="Thang M."/>
            <person name="Chan C."/>
        </authorList>
    </citation>
    <scope>NUCLEOTIDE SEQUENCE</scope>
</reference>
<evidence type="ECO:0000313" key="1">
    <source>
        <dbReference type="EMBL" id="CAJ1403726.1"/>
    </source>
</evidence>
<dbReference type="EMBL" id="CAUJNA010003506">
    <property type="protein sequence ID" value="CAJ1403726.1"/>
    <property type="molecule type" value="Genomic_DNA"/>
</dbReference>